<feature type="region of interest" description="Disordered" evidence="5">
    <location>
        <begin position="580"/>
        <end position="639"/>
    </location>
</feature>
<dbReference type="PANTHER" id="PTHR19876:SF2">
    <property type="entry name" value="COATOMER SUBUNIT BETA"/>
    <property type="match status" value="1"/>
</dbReference>
<dbReference type="SMART" id="SM00320">
    <property type="entry name" value="WD40"/>
    <property type="match status" value="3"/>
</dbReference>
<feature type="region of interest" description="Disordered" evidence="5">
    <location>
        <begin position="19"/>
        <end position="302"/>
    </location>
</feature>
<feature type="region of interest" description="Disordered" evidence="5">
    <location>
        <begin position="1313"/>
        <end position="1355"/>
    </location>
</feature>
<feature type="region of interest" description="Disordered" evidence="5">
    <location>
        <begin position="784"/>
        <end position="806"/>
    </location>
</feature>
<feature type="compositionally biased region" description="Low complexity" evidence="5">
    <location>
        <begin position="591"/>
        <end position="639"/>
    </location>
</feature>
<feature type="compositionally biased region" description="Low complexity" evidence="5">
    <location>
        <begin position="245"/>
        <end position="260"/>
    </location>
</feature>
<evidence type="ECO:0000256" key="2">
    <source>
        <dbReference type="ARBA" id="ARBA00022737"/>
    </source>
</evidence>
<dbReference type="InterPro" id="IPR019775">
    <property type="entry name" value="WD40_repeat_CS"/>
</dbReference>
<organism evidence="6 7">
    <name type="scientific">Piromyces finnis</name>
    <dbReference type="NCBI Taxonomy" id="1754191"/>
    <lineage>
        <taxon>Eukaryota</taxon>
        <taxon>Fungi</taxon>
        <taxon>Fungi incertae sedis</taxon>
        <taxon>Chytridiomycota</taxon>
        <taxon>Chytridiomycota incertae sedis</taxon>
        <taxon>Neocallimastigomycetes</taxon>
        <taxon>Neocallimastigales</taxon>
        <taxon>Neocallimastigaceae</taxon>
        <taxon>Piromyces</taxon>
    </lineage>
</organism>
<feature type="compositionally biased region" description="Polar residues" evidence="5">
    <location>
        <begin position="1313"/>
        <end position="1350"/>
    </location>
</feature>
<feature type="compositionally biased region" description="Basic and acidic residues" evidence="5">
    <location>
        <begin position="211"/>
        <end position="221"/>
    </location>
</feature>
<feature type="region of interest" description="Disordered" evidence="5">
    <location>
        <begin position="703"/>
        <end position="732"/>
    </location>
</feature>
<feature type="compositionally biased region" description="Polar residues" evidence="5">
    <location>
        <begin position="230"/>
        <end position="239"/>
    </location>
</feature>
<feature type="compositionally biased region" description="Low complexity" evidence="5">
    <location>
        <begin position="267"/>
        <end position="302"/>
    </location>
</feature>
<evidence type="ECO:0000313" key="6">
    <source>
        <dbReference type="EMBL" id="ORX53012.1"/>
    </source>
</evidence>
<dbReference type="EMBL" id="MCFH01000014">
    <property type="protein sequence ID" value="ORX53012.1"/>
    <property type="molecule type" value="Genomic_DNA"/>
</dbReference>
<keyword evidence="1 3" id="KW-0853">WD repeat</keyword>
<feature type="region of interest" description="Disordered" evidence="5">
    <location>
        <begin position="1239"/>
        <end position="1262"/>
    </location>
</feature>
<feature type="compositionally biased region" description="Low complexity" evidence="5">
    <location>
        <begin position="61"/>
        <end position="70"/>
    </location>
</feature>
<reference evidence="6 7" key="2">
    <citation type="submission" date="2016-08" db="EMBL/GenBank/DDBJ databases">
        <title>Pervasive Adenine N6-methylation of Active Genes in Fungi.</title>
        <authorList>
            <consortium name="DOE Joint Genome Institute"/>
            <person name="Mondo S.J."/>
            <person name="Dannebaum R.O."/>
            <person name="Kuo R.C."/>
            <person name="Labutti K."/>
            <person name="Haridas S."/>
            <person name="Kuo A."/>
            <person name="Salamov A."/>
            <person name="Ahrendt S.R."/>
            <person name="Lipzen A."/>
            <person name="Sullivan W."/>
            <person name="Andreopoulos W.B."/>
            <person name="Clum A."/>
            <person name="Lindquist E."/>
            <person name="Daum C."/>
            <person name="Ramamoorthy G.K."/>
            <person name="Gryganskyi A."/>
            <person name="Culley D."/>
            <person name="Magnuson J.K."/>
            <person name="James T.Y."/>
            <person name="O'Malley M.A."/>
            <person name="Stajich J.E."/>
            <person name="Spatafora J.W."/>
            <person name="Visel A."/>
            <person name="Grigoriev I.V."/>
        </authorList>
    </citation>
    <scope>NUCLEOTIDE SEQUENCE [LARGE SCALE GENOMIC DNA]</scope>
    <source>
        <strain evidence="7">finn</strain>
    </source>
</reference>
<dbReference type="GO" id="GO:0006888">
    <property type="term" value="P:endoplasmic reticulum to Golgi vesicle-mediated transport"/>
    <property type="evidence" value="ECO:0007669"/>
    <property type="project" value="TreeGrafter"/>
</dbReference>
<evidence type="ECO:0000313" key="7">
    <source>
        <dbReference type="Proteomes" id="UP000193719"/>
    </source>
</evidence>
<dbReference type="GO" id="GO:0006890">
    <property type="term" value="P:retrograde vesicle-mediated transport, Golgi to endoplasmic reticulum"/>
    <property type="evidence" value="ECO:0007669"/>
    <property type="project" value="TreeGrafter"/>
</dbReference>
<name>A0A1Y1VES5_9FUNG</name>
<dbReference type="GO" id="GO:0006891">
    <property type="term" value="P:intra-Golgi vesicle-mediated transport"/>
    <property type="evidence" value="ECO:0007669"/>
    <property type="project" value="TreeGrafter"/>
</dbReference>
<feature type="compositionally biased region" description="Basic and acidic residues" evidence="5">
    <location>
        <begin position="74"/>
        <end position="88"/>
    </location>
</feature>
<keyword evidence="7" id="KW-1185">Reference proteome</keyword>
<dbReference type="STRING" id="1754191.A0A1Y1VES5"/>
<feature type="compositionally biased region" description="Low complexity" evidence="5">
    <location>
        <begin position="190"/>
        <end position="208"/>
    </location>
</feature>
<protein>
    <submittedName>
        <fullName evidence="6">WD40 repeat-like protein</fullName>
    </submittedName>
</protein>
<evidence type="ECO:0000256" key="3">
    <source>
        <dbReference type="PROSITE-ProRule" id="PRU00221"/>
    </source>
</evidence>
<dbReference type="PANTHER" id="PTHR19876">
    <property type="entry name" value="COATOMER"/>
    <property type="match status" value="1"/>
</dbReference>
<keyword evidence="4" id="KW-0175">Coiled coil</keyword>
<keyword evidence="2" id="KW-0677">Repeat</keyword>
<dbReference type="Pfam" id="PF00400">
    <property type="entry name" value="WD40"/>
    <property type="match status" value="1"/>
</dbReference>
<dbReference type="PROSITE" id="PS00678">
    <property type="entry name" value="WD_REPEATS_1"/>
    <property type="match status" value="1"/>
</dbReference>
<accession>A0A1Y1VES5</accession>
<evidence type="ECO:0000256" key="4">
    <source>
        <dbReference type="SAM" id="Coils"/>
    </source>
</evidence>
<feature type="repeat" description="WD" evidence="3">
    <location>
        <begin position="1560"/>
        <end position="1602"/>
    </location>
</feature>
<feature type="compositionally biased region" description="Polar residues" evidence="5">
    <location>
        <begin position="31"/>
        <end position="55"/>
    </location>
</feature>
<feature type="compositionally biased region" description="Basic and acidic residues" evidence="5">
    <location>
        <begin position="713"/>
        <end position="732"/>
    </location>
</feature>
<evidence type="ECO:0000256" key="5">
    <source>
        <dbReference type="SAM" id="MobiDB-lite"/>
    </source>
</evidence>
<comment type="caution">
    <text evidence="6">The sequence shown here is derived from an EMBL/GenBank/DDBJ whole genome shotgun (WGS) entry which is preliminary data.</text>
</comment>
<dbReference type="PROSITE" id="PS50082">
    <property type="entry name" value="WD_REPEATS_2"/>
    <property type="match status" value="1"/>
</dbReference>
<dbReference type="InterPro" id="IPR050844">
    <property type="entry name" value="Coatomer_complex_subunit"/>
</dbReference>
<dbReference type="InterPro" id="IPR015943">
    <property type="entry name" value="WD40/YVTN_repeat-like_dom_sf"/>
</dbReference>
<dbReference type="Gene3D" id="2.130.10.10">
    <property type="entry name" value="YVTN repeat-like/Quinoprotein amine dehydrogenase"/>
    <property type="match status" value="2"/>
</dbReference>
<feature type="compositionally biased region" description="Low complexity" evidence="5">
    <location>
        <begin position="92"/>
        <end position="150"/>
    </location>
</feature>
<dbReference type="InterPro" id="IPR036322">
    <property type="entry name" value="WD40_repeat_dom_sf"/>
</dbReference>
<sequence length="1839" mass="205016">MLSFLKKKYLSGIVFTKPEDETQENNNTNEVDSSNETNSLLKNNENKTSPSNSPQHKTTHLKTASTTTTSPEKPLTKPDGKVIVDYRRSRMNKNTNTNNNTATSTSPISTVSTTSHKSNSSNTHTTINTTTKLNKNEPSPVNKKPSSPSKPEYKRPSSVITAKRVNSSVPKTHENHTTTSTLNRNTIKKPSYPSSTSTSSATTYTPVSKPEMPKKPLKRESISNIKGLKRTNSQSQIPSKPTPVKKNNNLNRLSSPNLSLSKKKETSTTSTTNTTSAGTTGTLKRQGSLATKKSTTLSTKKSTSAIAINKKKEEKMVPSIPKIPSPLQTLNNTSPVNNLYAIVNKYKKLNETTAVTTALDKKLKKNTVDLKNSNTESKTAKIYEIKRSNTLSTTSPVKEGTKAKNCSDENKLESKVSEKFENIKKTINSYPVTKSSSLTKAINENKNIHQTAATTKSKIEALNSKIANLNSAAEAKSKMANAIENKNKRNSVSSIKSIIENNNRRTSISNLKNVIDSKNKRNSIASVKSDKNTIVDSAKKSIESTPNKKSAISILSSLETSEKKNNVETLKNIVENKNKKNTMDSLKSTLSQTTIPASTQAQAPQTTIPASTQAQAPQTTISTSTQAQAPQTTISTSTQAQATQTTISTSTQAQATQTTISTSTQKQFNTQTAVQKQTQDQPIKIISNKENKISSSINTKTSLLFGGENNNKNNEDFSSSKKDESYSKEEKTLTVNETDLATDADIDHESQSSFDSIESIPLPNLNVKAMNTFSDQVSEATLASQATDDIESPISSNFTSPTLNNNSRKNSLNAISSNIPNMSPAISNIATMNMANFSPGSLKKKRSGWWDNIRDKTEEKELIKESIRNLPVVNIKAQDYEDLIEGMNVTGRFDFTHQKSNSVDNLLLNNLPESKYSHLININDKATIPTTPIVSKTEMNHDNDDIYKKSMNEIEMVMTRAKLSDQNESIISALDVVLNFCKENGFTKTIESLRDEAKYYSNAENTKHLKKYLETRSFDLAIDYVKSMFSKYKPSDFLDYDEVERSYNDILYVLSRYQYINLIQKRKTNEARVKVLNGVIKNRVIDSLKMGGDYSKYFEDDNFYLSELYVRGPPSSTNPYKNFNMNTHLRQFWTRDYSEKESLNYWPFLERFFNSNSSVKKEEVEENNIPLTGLIKFTKGVQNIIDDCNGNTNANGIIINDTMSLKGNKITNSPIVSNSNDIPLEYPSSVRLMHSTIKTRKSESKLSRTNSMDSFKSTNSLRSRLLRESSKSSIKLTGALPLSLSRKGSSSSINSDVYSPSLKSNNSIKGYVPNSSLVSDLTRSTSKRINSGLSKKTSQVFDEESTSNSKPIRRLSKSRLMNMNRSNSAAGNYSIGNKRNSADLNDFYVNPRNSYHGGDVPNFNYCATPMTQYVDDDTMSLNTFSDNNSVFSLTSCDGLNFSFDGFIGPYAGGIRAMDVQYTSKKDGNGNAIDGTFGLLVVAIAIDCNTDHSISIWDVHSKTCLAKMTNNKAVEIIKFHPTLPNVFLTSDQDFDVKLWDWTQGTVDAQGNYHIEPIRVWKKFHKRIIHKMDFLPTNPMYAISCSSDNTIQIWNIENDDKSHVRRLVSTNPISAFTFANNNKYLVAASMYMLRVYDMKDYRLVNTIELEDLKSSKMTINYMETHITNDNLLLLSCASNVILYDLANISGLRVFDSPYISPDQKVEGHFSPYGQYVYSGSIIPKYFASLPTTENLPNFPNVNLNTLEVKSSSVANSIDVKDKDGVGFYLWNVDNGRFEHSSIKFMEKDVEPYLSTNEKVSVCQWINVPCINDPDTNAQIFIFGTTDKVLRFYSFCDCHLTD</sequence>
<dbReference type="GO" id="GO:0030126">
    <property type="term" value="C:COPI vesicle coat"/>
    <property type="evidence" value="ECO:0007669"/>
    <property type="project" value="TreeGrafter"/>
</dbReference>
<proteinExistence type="predicted"/>
<dbReference type="Proteomes" id="UP000193719">
    <property type="component" value="Unassembled WGS sequence"/>
</dbReference>
<dbReference type="SUPFAM" id="SSF50978">
    <property type="entry name" value="WD40 repeat-like"/>
    <property type="match status" value="1"/>
</dbReference>
<dbReference type="InterPro" id="IPR001680">
    <property type="entry name" value="WD40_rpt"/>
</dbReference>
<dbReference type="OrthoDB" id="6363363at2759"/>
<dbReference type="GO" id="GO:0006886">
    <property type="term" value="P:intracellular protein transport"/>
    <property type="evidence" value="ECO:0007669"/>
    <property type="project" value="TreeGrafter"/>
</dbReference>
<feature type="coiled-coil region" evidence="4">
    <location>
        <begin position="452"/>
        <end position="486"/>
    </location>
</feature>
<evidence type="ECO:0000256" key="1">
    <source>
        <dbReference type="ARBA" id="ARBA00022574"/>
    </source>
</evidence>
<gene>
    <name evidence="6" type="ORF">BCR36DRAFT_582410</name>
</gene>
<reference evidence="6 7" key="1">
    <citation type="submission" date="2016-08" db="EMBL/GenBank/DDBJ databases">
        <title>Genomes of anaerobic fungi encode conserved fungal cellulosomes for biomass hydrolysis.</title>
        <authorList>
            <consortium name="DOE Joint Genome Institute"/>
            <person name="Haitjema C.H."/>
            <person name="Gilmore S.P."/>
            <person name="Henske J.K."/>
            <person name="Solomon K.V."/>
            <person name="De Groot R."/>
            <person name="Kuo A."/>
            <person name="Mondo S.J."/>
            <person name="Salamov A.A."/>
            <person name="Labutti K."/>
            <person name="Zhao Z."/>
            <person name="Chiniquy J."/>
            <person name="Barry K."/>
            <person name="Brewer H.M."/>
            <person name="Purvine S.O."/>
            <person name="Wright A.T."/>
            <person name="Boxma B."/>
            <person name="Van Alen T."/>
            <person name="Hackstein J.H."/>
            <person name="Baker S.E."/>
            <person name="Grigoriev I.V."/>
            <person name="O'Malley M.A."/>
        </authorList>
    </citation>
    <scope>NUCLEOTIDE SEQUENCE [LARGE SCALE GENOMIC DNA]</scope>
    <source>
        <strain evidence="7">finn</strain>
    </source>
</reference>